<keyword evidence="10" id="KW-1185">Reference proteome</keyword>
<feature type="transmembrane region" description="Helical" evidence="7">
    <location>
        <begin position="77"/>
        <end position="93"/>
    </location>
</feature>
<feature type="transmembrane region" description="Helical" evidence="7">
    <location>
        <begin position="160"/>
        <end position="176"/>
    </location>
</feature>
<feature type="transmembrane region" description="Helical" evidence="7">
    <location>
        <begin position="188"/>
        <end position="206"/>
    </location>
</feature>
<dbReference type="PANTHER" id="PTHR32322">
    <property type="entry name" value="INNER MEMBRANE TRANSPORTER"/>
    <property type="match status" value="1"/>
</dbReference>
<dbReference type="SUPFAM" id="SSF103481">
    <property type="entry name" value="Multidrug resistance efflux transporter EmrE"/>
    <property type="match status" value="2"/>
</dbReference>
<feature type="transmembrane region" description="Helical" evidence="7">
    <location>
        <begin position="39"/>
        <end position="57"/>
    </location>
</feature>
<dbReference type="InterPro" id="IPR037185">
    <property type="entry name" value="EmrE-like"/>
</dbReference>
<dbReference type="InterPro" id="IPR050638">
    <property type="entry name" value="AA-Vitamin_Transporters"/>
</dbReference>
<keyword evidence="3" id="KW-1003">Cell membrane</keyword>
<reference evidence="9 10" key="1">
    <citation type="submission" date="2023-10" db="EMBL/GenBank/DDBJ databases">
        <title>Veillonella sp. nov., isolated from a pig farm feces dump.</title>
        <authorList>
            <person name="Chang Y.-H."/>
        </authorList>
    </citation>
    <scope>NUCLEOTIDE SEQUENCE [LARGE SCALE GENOMIC DNA]</scope>
    <source>
        <strain evidence="9 10">YH-vei2233</strain>
    </source>
</reference>
<feature type="domain" description="EamA" evidence="8">
    <location>
        <begin position="7"/>
        <end position="146"/>
    </location>
</feature>
<feature type="transmembrane region" description="Helical" evidence="7">
    <location>
        <begin position="132"/>
        <end position="148"/>
    </location>
</feature>
<keyword evidence="5 7" id="KW-1133">Transmembrane helix</keyword>
<evidence type="ECO:0000256" key="7">
    <source>
        <dbReference type="SAM" id="Phobius"/>
    </source>
</evidence>
<feature type="transmembrane region" description="Helical" evidence="7">
    <location>
        <begin position="275"/>
        <end position="293"/>
    </location>
</feature>
<dbReference type="Proteomes" id="UP001272515">
    <property type="component" value="Unassembled WGS sequence"/>
</dbReference>
<evidence type="ECO:0000256" key="6">
    <source>
        <dbReference type="ARBA" id="ARBA00023136"/>
    </source>
</evidence>
<evidence type="ECO:0000313" key="10">
    <source>
        <dbReference type="Proteomes" id="UP001272515"/>
    </source>
</evidence>
<keyword evidence="6 7" id="KW-0472">Membrane</keyword>
<feature type="transmembrane region" description="Helical" evidence="7">
    <location>
        <begin position="251"/>
        <end position="269"/>
    </location>
</feature>
<comment type="similarity">
    <text evidence="2">Belongs to the EamA transporter family.</text>
</comment>
<feature type="transmembrane region" description="Helical" evidence="7">
    <location>
        <begin position="99"/>
        <end position="120"/>
    </location>
</feature>
<keyword evidence="4 7" id="KW-0812">Transmembrane</keyword>
<comment type="subcellular location">
    <subcellularLocation>
        <location evidence="1">Cell membrane</location>
        <topology evidence="1">Multi-pass membrane protein</topology>
    </subcellularLocation>
</comment>
<accession>A0ABU3Z8M2</accession>
<gene>
    <name evidence="9" type="ORF">RVY80_04215</name>
</gene>
<evidence type="ECO:0000256" key="2">
    <source>
        <dbReference type="ARBA" id="ARBA00007362"/>
    </source>
</evidence>
<evidence type="ECO:0000256" key="5">
    <source>
        <dbReference type="ARBA" id="ARBA00022989"/>
    </source>
</evidence>
<feature type="transmembrane region" description="Helical" evidence="7">
    <location>
        <begin position="218"/>
        <end position="239"/>
    </location>
</feature>
<evidence type="ECO:0000256" key="4">
    <source>
        <dbReference type="ARBA" id="ARBA00022692"/>
    </source>
</evidence>
<feature type="transmembrane region" description="Helical" evidence="7">
    <location>
        <begin position="7"/>
        <end position="27"/>
    </location>
</feature>
<organism evidence="9 10">
    <name type="scientific">Veillonella absiana</name>
    <dbReference type="NCBI Taxonomy" id="3079305"/>
    <lineage>
        <taxon>Bacteria</taxon>
        <taxon>Bacillati</taxon>
        <taxon>Bacillota</taxon>
        <taxon>Negativicutes</taxon>
        <taxon>Veillonellales</taxon>
        <taxon>Veillonellaceae</taxon>
        <taxon>Veillonella</taxon>
    </lineage>
</organism>
<dbReference type="EMBL" id="JAWJZB010000004">
    <property type="protein sequence ID" value="MDV5088052.1"/>
    <property type="molecule type" value="Genomic_DNA"/>
</dbReference>
<dbReference type="Pfam" id="PF00892">
    <property type="entry name" value="EamA"/>
    <property type="match status" value="2"/>
</dbReference>
<proteinExistence type="inferred from homology"/>
<evidence type="ECO:0000259" key="8">
    <source>
        <dbReference type="Pfam" id="PF00892"/>
    </source>
</evidence>
<dbReference type="InterPro" id="IPR000620">
    <property type="entry name" value="EamA_dom"/>
</dbReference>
<comment type="caution">
    <text evidence="9">The sequence shown here is derived from an EMBL/GenBank/DDBJ whole genome shotgun (WGS) entry which is preliminary data.</text>
</comment>
<sequence>MNKNQIIGMALTIMGGTLWGLSGTAVQFLETERHINVEWLISIRLIAAGLFTVIYAFMKARGEIFRVFTNTQDTVKLFIFGVFGMAMCQYSYFRSIIEGGVGVATVLQYIAPTMIIVYTFLRYRKSPTKGEVVSVILALVGTMCIVFHEGVHLEGINSGVISWGLLSAVGVAIYSVQPVQILRKYGTGPIVGLAMLISGILAKLYWFDQESNLVWDAWTWAGLFAVIILGTVVSFNAYLEGIRRIGSVQGSILSSIEPISAALLGWWLLGNTFTAFDAVGFIMILSTVFILGYEKSTIKS</sequence>
<dbReference type="PANTHER" id="PTHR32322:SF18">
    <property type="entry name" value="S-ADENOSYLMETHIONINE_S-ADENOSYLHOMOCYSTEINE TRANSPORTER"/>
    <property type="match status" value="1"/>
</dbReference>
<evidence type="ECO:0000256" key="1">
    <source>
        <dbReference type="ARBA" id="ARBA00004651"/>
    </source>
</evidence>
<protein>
    <submittedName>
        <fullName evidence="9">EamA family transporter</fullName>
    </submittedName>
</protein>
<evidence type="ECO:0000313" key="9">
    <source>
        <dbReference type="EMBL" id="MDV5088052.1"/>
    </source>
</evidence>
<name>A0ABU3Z8M2_9FIRM</name>
<dbReference type="RefSeq" id="WP_295192459.1">
    <property type="nucleotide sequence ID" value="NZ_JAWJZA010000002.1"/>
</dbReference>
<evidence type="ECO:0000256" key="3">
    <source>
        <dbReference type="ARBA" id="ARBA00022475"/>
    </source>
</evidence>
<feature type="domain" description="EamA" evidence="8">
    <location>
        <begin position="161"/>
        <end position="291"/>
    </location>
</feature>